<sequence>MPVDVGAASPLPYPGPGVAVRRVVGLMSGTSVDGIDAALLRIDGAGVRDLRWSLEAFESVPYAPERRARILAALSSGTPETLTRLHADLGEWFAEATLHLLGSAGVEPGAVSVVGSHGQTVWHRPPVDGRRGATLQLGDPATLAARTGIDVVSDFRSADVAAGGQGAPLVPWPDRMLFSVPEHGRVVLNVGGMANLTWLPPRGGEGRVVAFDTGPGNVLIDHAAALASGGTATFDDRGHGAAAGRVHPEVLDDLLRDPFFDRPPPRSTGREHFGPERVERLAERLGLGADDGSGWNDLLATLTEFTAVSIADAVARWLPGDVGDVLVAGGGAHNPVLVARLTAALAERGVGAPVRTGSDALGLDPDAREAAAFALLAWAHLERLPANLPEATGARGPRVLGSFTPAPVDGDAP</sequence>
<evidence type="ECO:0000256" key="1">
    <source>
        <dbReference type="HAMAP-Rule" id="MF_01270"/>
    </source>
</evidence>
<organism evidence="2 3">
    <name type="scientific">Gaopeijia maritima</name>
    <dbReference type="NCBI Taxonomy" id="3119007"/>
    <lineage>
        <taxon>Bacteria</taxon>
        <taxon>Pseudomonadati</taxon>
        <taxon>Gemmatimonadota</taxon>
        <taxon>Longimicrobiia</taxon>
        <taxon>Gaopeijiales</taxon>
        <taxon>Gaopeijiaceae</taxon>
        <taxon>Gaopeijia</taxon>
    </lineage>
</organism>
<accession>A0ABU9E7M7</accession>
<comment type="catalytic activity">
    <reaction evidence="1">
        <text>1,6-anhydro-N-acetyl-beta-muramate + ATP + H2O = N-acetyl-D-muramate 6-phosphate + ADP + H(+)</text>
        <dbReference type="Rhea" id="RHEA:24952"/>
        <dbReference type="ChEBI" id="CHEBI:15377"/>
        <dbReference type="ChEBI" id="CHEBI:15378"/>
        <dbReference type="ChEBI" id="CHEBI:30616"/>
        <dbReference type="ChEBI" id="CHEBI:58690"/>
        <dbReference type="ChEBI" id="CHEBI:58722"/>
        <dbReference type="ChEBI" id="CHEBI:456216"/>
        <dbReference type="EC" id="2.7.1.170"/>
    </reaction>
</comment>
<keyword evidence="1" id="KW-0547">Nucleotide-binding</keyword>
<dbReference type="PANTHER" id="PTHR30605:SF0">
    <property type="entry name" value="ANHYDRO-N-ACETYLMURAMIC ACID KINASE"/>
    <property type="match status" value="1"/>
</dbReference>
<dbReference type="CDD" id="cd24050">
    <property type="entry name" value="ASKHA_NBD_ANMK"/>
    <property type="match status" value="1"/>
</dbReference>
<dbReference type="InterPro" id="IPR043129">
    <property type="entry name" value="ATPase_NBD"/>
</dbReference>
<dbReference type="Proteomes" id="UP001484239">
    <property type="component" value="Unassembled WGS sequence"/>
</dbReference>
<dbReference type="PANTHER" id="PTHR30605">
    <property type="entry name" value="ANHYDRO-N-ACETYLMURAMIC ACID KINASE"/>
    <property type="match status" value="1"/>
</dbReference>
<evidence type="ECO:0000313" key="3">
    <source>
        <dbReference type="Proteomes" id="UP001484239"/>
    </source>
</evidence>
<dbReference type="NCBIfam" id="NF007148">
    <property type="entry name" value="PRK09585.3-2"/>
    <property type="match status" value="1"/>
</dbReference>
<comment type="pathway">
    <text evidence="1">Cell wall biogenesis; peptidoglycan recycling.</text>
</comment>
<dbReference type="EC" id="2.7.1.170" evidence="1"/>
<comment type="similarity">
    <text evidence="1">Belongs to the anhydro-N-acetylmuramic acid kinase family.</text>
</comment>
<feature type="binding site" evidence="1">
    <location>
        <begin position="29"/>
        <end position="36"/>
    </location>
    <ligand>
        <name>ATP</name>
        <dbReference type="ChEBI" id="CHEBI:30616"/>
    </ligand>
</feature>
<protein>
    <recommendedName>
        <fullName evidence="1">Anhydro-N-acetylmuramic acid kinase</fullName>
        <ecNumber evidence="1">2.7.1.170</ecNumber>
    </recommendedName>
    <alternativeName>
        <fullName evidence="1">AnhMurNAc kinase</fullName>
    </alternativeName>
</protein>
<keyword evidence="1" id="KW-0119">Carbohydrate metabolism</keyword>
<comment type="caution">
    <text evidence="2">The sequence shown here is derived from an EMBL/GenBank/DDBJ whole genome shotgun (WGS) entry which is preliminary data.</text>
</comment>
<keyword evidence="3" id="KW-1185">Reference proteome</keyword>
<evidence type="ECO:0000313" key="2">
    <source>
        <dbReference type="EMBL" id="MEK9500743.1"/>
    </source>
</evidence>
<dbReference type="HAMAP" id="MF_01270">
    <property type="entry name" value="AnhMurNAc_kinase"/>
    <property type="match status" value="1"/>
</dbReference>
<dbReference type="Gene3D" id="3.30.420.40">
    <property type="match status" value="2"/>
</dbReference>
<reference evidence="2 3" key="1">
    <citation type="submission" date="2024-02" db="EMBL/GenBank/DDBJ databases">
        <title>A novel Gemmatimonadota bacterium.</title>
        <authorList>
            <person name="Du Z.-J."/>
            <person name="Ye Y.-Q."/>
        </authorList>
    </citation>
    <scope>NUCLEOTIDE SEQUENCE [LARGE SCALE GENOMIC DNA]</scope>
    <source>
        <strain evidence="2 3">DH-20</strain>
    </source>
</reference>
<gene>
    <name evidence="1" type="primary">anmK</name>
    <name evidence="2" type="ORF">WI372_07130</name>
</gene>
<name>A0ABU9E7M7_9BACT</name>
<dbReference type="EMBL" id="JBBHLI010000003">
    <property type="protein sequence ID" value="MEK9500743.1"/>
    <property type="molecule type" value="Genomic_DNA"/>
</dbReference>
<keyword evidence="1 2" id="KW-0418">Kinase</keyword>
<dbReference type="SUPFAM" id="SSF53067">
    <property type="entry name" value="Actin-like ATPase domain"/>
    <property type="match status" value="1"/>
</dbReference>
<dbReference type="Pfam" id="PF03702">
    <property type="entry name" value="AnmK"/>
    <property type="match status" value="1"/>
</dbReference>
<comment type="pathway">
    <text evidence="1">Amino-sugar metabolism; 1,6-anhydro-N-acetylmuramate degradation.</text>
</comment>
<dbReference type="InterPro" id="IPR005338">
    <property type="entry name" value="Anhydro_N_Ac-Mur_kinase"/>
</dbReference>
<comment type="function">
    <text evidence="1">Catalyzes the specific phosphorylation of 1,6-anhydro-N-acetylmuramic acid (anhMurNAc) with the simultaneous cleavage of the 1,6-anhydro ring, generating MurNAc-6-P. Is required for the utilization of anhMurNAc either imported from the medium or derived from its own cell wall murein, and thus plays a role in cell wall recycling.</text>
</comment>
<keyword evidence="1" id="KW-0067">ATP-binding</keyword>
<dbReference type="GO" id="GO:0016301">
    <property type="term" value="F:kinase activity"/>
    <property type="evidence" value="ECO:0007669"/>
    <property type="project" value="UniProtKB-KW"/>
</dbReference>
<proteinExistence type="inferred from homology"/>
<keyword evidence="1 2" id="KW-0808">Transferase</keyword>